<proteinExistence type="inferred from homology"/>
<keyword evidence="5" id="KW-0804">Transcription</keyword>
<keyword evidence="9" id="KW-1185">Reference proteome</keyword>
<gene>
    <name evidence="8" type="ORF">ILEXP_LOCUS12904</name>
</gene>
<dbReference type="FunFam" id="1.10.940.10:FF:000005">
    <property type="entry name" value="Ribosomal RNA small subunit methyltransferase B"/>
    <property type="match status" value="1"/>
</dbReference>
<comment type="caution">
    <text evidence="8">The sequence shown here is derived from an EMBL/GenBank/DDBJ whole genome shotgun (WGS) entry which is preliminary data.</text>
</comment>
<feature type="domain" description="Ribosomal RNA small subunit methyltransferase B-like ferredoxin-like" evidence="7">
    <location>
        <begin position="161"/>
        <end position="215"/>
    </location>
</feature>
<evidence type="ECO:0000259" key="7">
    <source>
        <dbReference type="Pfam" id="PF22458"/>
    </source>
</evidence>
<accession>A0ABC8RJF4</accession>
<protein>
    <recommendedName>
        <fullName evidence="10">NusB/RsmB/TIM44 domain-containing protein</fullName>
    </recommendedName>
</protein>
<evidence type="ECO:0000259" key="6">
    <source>
        <dbReference type="Pfam" id="PF01029"/>
    </source>
</evidence>
<evidence type="ECO:0000256" key="1">
    <source>
        <dbReference type="ARBA" id="ARBA00005952"/>
    </source>
</evidence>
<evidence type="ECO:0008006" key="10">
    <source>
        <dbReference type="Google" id="ProtNLM"/>
    </source>
</evidence>
<comment type="similarity">
    <text evidence="1">Belongs to the NusB family.</text>
</comment>
<dbReference type="InterPro" id="IPR011605">
    <property type="entry name" value="NusB_fam"/>
</dbReference>
<keyword evidence="4" id="KW-0805">Transcription regulation</keyword>
<dbReference type="PANTHER" id="PTHR11078:SF3">
    <property type="entry name" value="ANTITERMINATION NUSB DOMAIN-CONTAINING PROTEIN"/>
    <property type="match status" value="1"/>
</dbReference>
<name>A0ABC8RJF4_9AQUA</name>
<dbReference type="GO" id="GO:0031564">
    <property type="term" value="P:transcription antitermination"/>
    <property type="evidence" value="ECO:0007669"/>
    <property type="project" value="UniProtKB-KW"/>
</dbReference>
<evidence type="ECO:0000256" key="3">
    <source>
        <dbReference type="ARBA" id="ARBA00022884"/>
    </source>
</evidence>
<dbReference type="Pfam" id="PF01029">
    <property type="entry name" value="NusB"/>
    <property type="match status" value="1"/>
</dbReference>
<keyword evidence="2" id="KW-0889">Transcription antitermination</keyword>
<dbReference type="Proteomes" id="UP001642360">
    <property type="component" value="Unassembled WGS sequence"/>
</dbReference>
<sequence length="231" mass="26493">MRIEFGGAFADLLNEKGKGSGDNEMGYVERTLGFCTRDLDDRDLRLVTDIVGGTIRWRRYLDYLILSLCHDENTFRSMEPLLLQILRISFYEILKLEMPPYAVVDENVRLAKVALRSGAGNMVNGILRKLVLLKEKNLLPTPKVEGDDRAQARALATLYSHPVWMVRRWTKYLGHEKAIELMMWNNSDPSFSLRANTGRNFTRSDLVIQLKTLKVCLHRGTHMLLHTDTVA</sequence>
<dbReference type="InterPro" id="IPR006027">
    <property type="entry name" value="NusB_RsmB_TIM44"/>
</dbReference>
<dbReference type="InterPro" id="IPR023268">
    <property type="entry name" value="RCMT_RsmB-rel_pln"/>
</dbReference>
<dbReference type="InterPro" id="IPR035926">
    <property type="entry name" value="NusB-like_sf"/>
</dbReference>
<dbReference type="SUPFAM" id="SSF48013">
    <property type="entry name" value="NusB-like"/>
    <property type="match status" value="1"/>
</dbReference>
<keyword evidence="3" id="KW-0694">RNA-binding</keyword>
<reference evidence="8 9" key="1">
    <citation type="submission" date="2024-02" db="EMBL/GenBank/DDBJ databases">
        <authorList>
            <person name="Vignale AGUSTIN F."/>
            <person name="Sosa J E."/>
            <person name="Modenutti C."/>
        </authorList>
    </citation>
    <scope>NUCLEOTIDE SEQUENCE [LARGE SCALE GENOMIC DNA]</scope>
</reference>
<evidence type="ECO:0000256" key="2">
    <source>
        <dbReference type="ARBA" id="ARBA00022814"/>
    </source>
</evidence>
<evidence type="ECO:0000313" key="8">
    <source>
        <dbReference type="EMBL" id="CAK9145111.1"/>
    </source>
</evidence>
<dbReference type="PANTHER" id="PTHR11078">
    <property type="entry name" value="N UTILIZATION SUBSTANCE PROTEIN B-RELATED"/>
    <property type="match status" value="1"/>
</dbReference>
<organism evidence="8 9">
    <name type="scientific">Ilex paraguariensis</name>
    <name type="common">yerba mate</name>
    <dbReference type="NCBI Taxonomy" id="185542"/>
    <lineage>
        <taxon>Eukaryota</taxon>
        <taxon>Viridiplantae</taxon>
        <taxon>Streptophyta</taxon>
        <taxon>Embryophyta</taxon>
        <taxon>Tracheophyta</taxon>
        <taxon>Spermatophyta</taxon>
        <taxon>Magnoliopsida</taxon>
        <taxon>eudicotyledons</taxon>
        <taxon>Gunneridae</taxon>
        <taxon>Pentapetalae</taxon>
        <taxon>asterids</taxon>
        <taxon>campanulids</taxon>
        <taxon>Aquifoliales</taxon>
        <taxon>Aquifoliaceae</taxon>
        <taxon>Ilex</taxon>
    </lineage>
</organism>
<dbReference type="AlphaFoldDB" id="A0ABC8RJF4"/>
<evidence type="ECO:0000313" key="9">
    <source>
        <dbReference type="Proteomes" id="UP001642360"/>
    </source>
</evidence>
<dbReference type="Gene3D" id="1.10.940.10">
    <property type="entry name" value="NusB-like"/>
    <property type="match status" value="1"/>
</dbReference>
<dbReference type="Gene3D" id="3.30.70.1170">
    <property type="entry name" value="Sun protein, domain 3"/>
    <property type="match status" value="1"/>
</dbReference>
<evidence type="ECO:0000256" key="5">
    <source>
        <dbReference type="ARBA" id="ARBA00023163"/>
    </source>
</evidence>
<feature type="domain" description="NusB/RsmB/TIM44" evidence="6">
    <location>
        <begin position="28"/>
        <end position="130"/>
    </location>
</feature>
<dbReference type="EMBL" id="CAUOFW020001458">
    <property type="protein sequence ID" value="CAK9145111.1"/>
    <property type="molecule type" value="Genomic_DNA"/>
</dbReference>
<evidence type="ECO:0000256" key="4">
    <source>
        <dbReference type="ARBA" id="ARBA00023015"/>
    </source>
</evidence>
<dbReference type="Pfam" id="PF22458">
    <property type="entry name" value="RsmF-B_ferredox"/>
    <property type="match status" value="1"/>
</dbReference>
<dbReference type="PRINTS" id="PR02009">
    <property type="entry name" value="RCMTFMUVIRPL"/>
</dbReference>
<dbReference type="GO" id="GO:0003723">
    <property type="term" value="F:RNA binding"/>
    <property type="evidence" value="ECO:0007669"/>
    <property type="project" value="UniProtKB-KW"/>
</dbReference>
<dbReference type="InterPro" id="IPR054728">
    <property type="entry name" value="RsmB-like_ferredoxin"/>
</dbReference>